<dbReference type="SUPFAM" id="SSF51905">
    <property type="entry name" value="FAD/NAD(P)-binding domain"/>
    <property type="match status" value="2"/>
</dbReference>
<name>A0A1I4JG63_9FIRM</name>
<dbReference type="PANTHER" id="PTHR43706:SF47">
    <property type="entry name" value="EXTERNAL NADH-UBIQUINONE OXIDOREDUCTASE 1, MITOCHONDRIAL-RELATED"/>
    <property type="match status" value="1"/>
</dbReference>
<dbReference type="AlphaFoldDB" id="A0A1I4JG63"/>
<evidence type="ECO:0000313" key="10">
    <source>
        <dbReference type="EMBL" id="SFL65106.1"/>
    </source>
</evidence>
<dbReference type="InterPro" id="IPR045024">
    <property type="entry name" value="NDH-2"/>
</dbReference>
<dbReference type="EC" id="1.6.5.9" evidence="2"/>
<dbReference type="Gene3D" id="3.50.50.100">
    <property type="match status" value="1"/>
</dbReference>
<keyword evidence="6" id="KW-0520">NAD</keyword>
<dbReference type="STRING" id="29563.SAMN02983006_01695"/>
<evidence type="ECO:0000256" key="7">
    <source>
        <dbReference type="ARBA" id="ARBA00047599"/>
    </source>
</evidence>
<keyword evidence="8" id="KW-0472">Membrane</keyword>
<comment type="similarity">
    <text evidence="1">Belongs to the NADH dehydrogenase family.</text>
</comment>
<evidence type="ECO:0000256" key="5">
    <source>
        <dbReference type="ARBA" id="ARBA00023002"/>
    </source>
</evidence>
<accession>A0A1I4JG63</accession>
<evidence type="ECO:0000256" key="6">
    <source>
        <dbReference type="ARBA" id="ARBA00023027"/>
    </source>
</evidence>
<sequence>MRRHVVILGAGYGGVSAAKKLARLAKKHKEIEITLINKGSTHNLITELHEVAGNRVLPEDLEVSLQRLFESTKVNVIQDEITEVDFDGKKLFSQKHEYSYDYLILGSGSQPADYGVNGVKENAFTLWSIEDAKEINEHIKQMFQEAQFETDPAKRRELLSFVVTGAGFTGVEMVGELISWFKDLAKAYGIPQKDIDLYLVEGLEQILPNLNDDMVAKADAYLRKHNVDVKTGAFVTEVNPAGIVLKGDNDLVENIATRTVIWTCGVKGAALVEGLDLEKDNCDRLIVNEYLQIPKHKEVYAIGDNSAAPWGDNKTLPALVEAAMQTGECAAKNVTAAITGGQKESLEAALHGVMVSIGGDFAVADVTGLSLKGRPAMLLKHLVNIHYLVGIGGIKEGFSFINEYIHEQASHKGLVPQFFDQFTQKSHTIFIVILRIYLGIQWLLSGWGKVQDGWLVSPDYLVAGSSASPIGPDAVGWYKAFMEAVVMQFPLFFQRIVVMSEFAIGISLTFGILSVLGALGSIGMNINFFLSGTGNMWFFMSSFPCLANSGQVLGADYYLLPLIKKVIWRRPKNKESHLKEVIKTRS</sequence>
<dbReference type="PRINTS" id="PR00411">
    <property type="entry name" value="PNDRDTASEI"/>
</dbReference>
<keyword evidence="3" id="KW-0285">Flavoprotein</keyword>
<evidence type="ECO:0000256" key="4">
    <source>
        <dbReference type="ARBA" id="ARBA00022827"/>
    </source>
</evidence>
<organism evidence="10 11">
    <name type="scientific">Halanaerobium salsuginis</name>
    <dbReference type="NCBI Taxonomy" id="29563"/>
    <lineage>
        <taxon>Bacteria</taxon>
        <taxon>Bacillati</taxon>
        <taxon>Bacillota</taxon>
        <taxon>Clostridia</taxon>
        <taxon>Halanaerobiales</taxon>
        <taxon>Halanaerobiaceae</taxon>
        <taxon>Halanaerobium</taxon>
    </lineage>
</organism>
<dbReference type="PRINTS" id="PR00368">
    <property type="entry name" value="FADPNR"/>
</dbReference>
<evidence type="ECO:0000259" key="9">
    <source>
        <dbReference type="Pfam" id="PF07992"/>
    </source>
</evidence>
<evidence type="ECO:0000256" key="8">
    <source>
        <dbReference type="SAM" id="Phobius"/>
    </source>
</evidence>
<comment type="catalytic activity">
    <reaction evidence="7">
        <text>a quinone + NADH + H(+) = a quinol + NAD(+)</text>
        <dbReference type="Rhea" id="RHEA:46160"/>
        <dbReference type="ChEBI" id="CHEBI:15378"/>
        <dbReference type="ChEBI" id="CHEBI:24646"/>
        <dbReference type="ChEBI" id="CHEBI:57540"/>
        <dbReference type="ChEBI" id="CHEBI:57945"/>
        <dbReference type="ChEBI" id="CHEBI:132124"/>
        <dbReference type="EC" id="1.6.5.9"/>
    </reaction>
</comment>
<keyword evidence="8" id="KW-1133">Transmembrane helix</keyword>
<dbReference type="OrthoDB" id="9781621at2"/>
<dbReference type="InterPro" id="IPR023753">
    <property type="entry name" value="FAD/NAD-binding_dom"/>
</dbReference>
<keyword evidence="8" id="KW-0812">Transmembrane</keyword>
<dbReference type="RefSeq" id="WP_089861787.1">
    <property type="nucleotide sequence ID" value="NZ_FOTI01000022.1"/>
</dbReference>
<dbReference type="Pfam" id="PF07992">
    <property type="entry name" value="Pyr_redox_2"/>
    <property type="match status" value="1"/>
</dbReference>
<keyword evidence="5" id="KW-0560">Oxidoreductase</keyword>
<feature type="transmembrane region" description="Helical" evidence="8">
    <location>
        <begin position="502"/>
        <end position="524"/>
    </location>
</feature>
<keyword evidence="4" id="KW-0274">FAD</keyword>
<dbReference type="Proteomes" id="UP000199006">
    <property type="component" value="Unassembled WGS sequence"/>
</dbReference>
<dbReference type="GO" id="GO:0050136">
    <property type="term" value="F:NADH dehydrogenase (quinone) (non-electrogenic) activity"/>
    <property type="evidence" value="ECO:0007669"/>
    <property type="project" value="UniProtKB-EC"/>
</dbReference>
<dbReference type="PANTHER" id="PTHR43706">
    <property type="entry name" value="NADH DEHYDROGENASE"/>
    <property type="match status" value="1"/>
</dbReference>
<dbReference type="InterPro" id="IPR036188">
    <property type="entry name" value="FAD/NAD-bd_sf"/>
</dbReference>
<evidence type="ECO:0000256" key="2">
    <source>
        <dbReference type="ARBA" id="ARBA00012637"/>
    </source>
</evidence>
<evidence type="ECO:0000313" key="11">
    <source>
        <dbReference type="Proteomes" id="UP000199006"/>
    </source>
</evidence>
<keyword evidence="11" id="KW-1185">Reference proteome</keyword>
<proteinExistence type="inferred from homology"/>
<evidence type="ECO:0000256" key="1">
    <source>
        <dbReference type="ARBA" id="ARBA00005272"/>
    </source>
</evidence>
<evidence type="ECO:0000256" key="3">
    <source>
        <dbReference type="ARBA" id="ARBA00022630"/>
    </source>
</evidence>
<gene>
    <name evidence="10" type="ORF">SAMN02983006_01695</name>
</gene>
<dbReference type="EMBL" id="FOTI01000022">
    <property type="protein sequence ID" value="SFL65106.1"/>
    <property type="molecule type" value="Genomic_DNA"/>
</dbReference>
<feature type="domain" description="FAD/NAD(P)-binding" evidence="9">
    <location>
        <begin position="4"/>
        <end position="327"/>
    </location>
</feature>
<reference evidence="10 11" key="1">
    <citation type="submission" date="2016-10" db="EMBL/GenBank/DDBJ databases">
        <authorList>
            <person name="de Groot N.N."/>
        </authorList>
    </citation>
    <scope>NUCLEOTIDE SEQUENCE [LARGE SCALE GENOMIC DNA]</scope>
    <source>
        <strain evidence="10 11">ATCC 51327</strain>
    </source>
</reference>
<protein>
    <recommendedName>
        <fullName evidence="2">NADH:ubiquinone reductase (non-electrogenic)</fullName>
        <ecNumber evidence="2">1.6.5.9</ecNumber>
    </recommendedName>
</protein>